<name>A0A2A2M965_9GAMM</name>
<dbReference type="Proteomes" id="UP000218796">
    <property type="component" value="Unassembled WGS sequence"/>
</dbReference>
<evidence type="ECO:0000313" key="1">
    <source>
        <dbReference type="EMBL" id="PAV95288.1"/>
    </source>
</evidence>
<gene>
    <name evidence="1" type="ORF">CJD50_17800</name>
</gene>
<protein>
    <submittedName>
        <fullName evidence="1">Recombinase RecA</fullName>
    </submittedName>
</protein>
<dbReference type="EMBL" id="NQMS01000008">
    <property type="protein sequence ID" value="PAV95288.1"/>
    <property type="molecule type" value="Genomic_DNA"/>
</dbReference>
<comment type="caution">
    <text evidence="1">The sequence shown here is derived from an EMBL/GenBank/DDBJ whole genome shotgun (WGS) entry which is preliminary data.</text>
</comment>
<evidence type="ECO:0000313" key="2">
    <source>
        <dbReference type="Proteomes" id="UP000218796"/>
    </source>
</evidence>
<dbReference type="AlphaFoldDB" id="A0A2A2M965"/>
<dbReference type="RefSeq" id="WP_095661689.1">
    <property type="nucleotide sequence ID" value="NZ_NQMS01000008.1"/>
</dbReference>
<sequence>MATNFVQDGNVIEVVNGNADLISSGEPIVIGDIVGVAITDIPVGDAGAAMVSGVFLLPKLAADVIPMGKKVALKDGKIQLDATDAVTAGIAWGAADKNSAMIEVKLNG</sequence>
<dbReference type="OrthoDB" id="5678113at2"/>
<dbReference type="InterPro" id="IPR011231">
    <property type="entry name" value="Phage_VT1-Sakai_H0018"/>
</dbReference>
<keyword evidence="2" id="KW-1185">Reference proteome</keyword>
<organism evidence="1 2">
    <name type="scientific">Hafnia paralvei</name>
    <dbReference type="NCBI Taxonomy" id="546367"/>
    <lineage>
        <taxon>Bacteria</taxon>
        <taxon>Pseudomonadati</taxon>
        <taxon>Pseudomonadota</taxon>
        <taxon>Gammaproteobacteria</taxon>
        <taxon>Enterobacterales</taxon>
        <taxon>Hafniaceae</taxon>
        <taxon>Hafnia</taxon>
    </lineage>
</organism>
<dbReference type="Pfam" id="PF09956">
    <property type="entry name" value="Phage_cement_2"/>
    <property type="match status" value="1"/>
</dbReference>
<accession>A0A2A2M965</accession>
<reference evidence="1 2" key="1">
    <citation type="submission" date="2017-08" db="EMBL/GenBank/DDBJ databases">
        <title>Draft Genome Sequence of Hafnia alvei CITHA-6 Isolated from Raw Bovine Milk.</title>
        <authorList>
            <person name="Culligan E.P."/>
            <person name="Mcsweeney A."/>
            <person name="O'Doherty C."/>
            <person name="Gleeson E."/>
            <person name="O'Riordan D."/>
            <person name="Sleator R.D."/>
        </authorList>
    </citation>
    <scope>NUCLEOTIDE SEQUENCE [LARGE SCALE GENOMIC DNA]</scope>
    <source>
        <strain evidence="1 2">CITHA-6</strain>
    </source>
</reference>
<dbReference type="PIRSF" id="PIRSF030771">
    <property type="entry name" value="UCP030771"/>
    <property type="match status" value="1"/>
</dbReference>
<proteinExistence type="predicted"/>